<name>A0A179I8A5_CORDF</name>
<feature type="non-terminal residue" evidence="1">
    <location>
        <position position="236"/>
    </location>
</feature>
<evidence type="ECO:0008006" key="3">
    <source>
        <dbReference type="Google" id="ProtNLM"/>
    </source>
</evidence>
<dbReference type="Proteomes" id="UP000243081">
    <property type="component" value="Unassembled WGS sequence"/>
</dbReference>
<dbReference type="SUPFAM" id="SSF55729">
    <property type="entry name" value="Acyl-CoA N-acyltransferases (Nat)"/>
    <property type="match status" value="1"/>
</dbReference>
<accession>A0A179I8A5</accession>
<comment type="caution">
    <text evidence="1">The sequence shown here is derived from an EMBL/GenBank/DDBJ whole genome shotgun (WGS) entry which is preliminary data.</text>
</comment>
<keyword evidence="2" id="KW-1185">Reference proteome</keyword>
<feature type="non-terminal residue" evidence="1">
    <location>
        <position position="1"/>
    </location>
</feature>
<protein>
    <recommendedName>
        <fullName evidence="3">N-acetyltransferase domain-containing protein</fullName>
    </recommendedName>
</protein>
<proteinExistence type="predicted"/>
<evidence type="ECO:0000313" key="1">
    <source>
        <dbReference type="EMBL" id="OAQ98906.1"/>
    </source>
</evidence>
<sequence length="236" mass="26217">VPPANVTIRRGTSADASAISQAHYEALDRFHEFYGAFLERHPRELVPAMTARAFAKREPAQVFYVAEEDGGDVVGFVRYCVEEAKAGGEEKKEKGEEEESPYACKEAMKEVWKAFSDAQAKRDAMVEMAAKDQRHMCKPPTSTLFFRCLAIRSGNAFTGRERKKKRRIANSVAQQPTGIQHLMIRPSHQLGRPVQEARVRLAGQLPHRQRALGARGGAGAAWAGERDAGGAVRWRV</sequence>
<dbReference type="Gene3D" id="3.40.630.30">
    <property type="match status" value="1"/>
</dbReference>
<gene>
    <name evidence="1" type="ORF">LLEC1_02455</name>
</gene>
<evidence type="ECO:0000313" key="2">
    <source>
        <dbReference type="Proteomes" id="UP000243081"/>
    </source>
</evidence>
<dbReference type="AlphaFoldDB" id="A0A179I8A5"/>
<dbReference type="OrthoDB" id="2744543at2759"/>
<organism evidence="1 2">
    <name type="scientific">Cordyceps confragosa</name>
    <name type="common">Lecanicillium lecanii</name>
    <dbReference type="NCBI Taxonomy" id="2714763"/>
    <lineage>
        <taxon>Eukaryota</taxon>
        <taxon>Fungi</taxon>
        <taxon>Dikarya</taxon>
        <taxon>Ascomycota</taxon>
        <taxon>Pezizomycotina</taxon>
        <taxon>Sordariomycetes</taxon>
        <taxon>Hypocreomycetidae</taxon>
        <taxon>Hypocreales</taxon>
        <taxon>Cordycipitaceae</taxon>
        <taxon>Akanthomyces</taxon>
    </lineage>
</organism>
<reference evidence="1 2" key="1">
    <citation type="submission" date="2016-03" db="EMBL/GenBank/DDBJ databases">
        <title>Fine-scale spatial genetic structure of a fungal parasite of coffee scale insects.</title>
        <authorList>
            <person name="Jackson D."/>
            <person name="Zemenick K.A."/>
            <person name="Malloure B."/>
            <person name="Quandt C.A."/>
            <person name="James T.Y."/>
        </authorList>
    </citation>
    <scope>NUCLEOTIDE SEQUENCE [LARGE SCALE GENOMIC DNA]</scope>
    <source>
        <strain evidence="1 2">UM487</strain>
    </source>
</reference>
<dbReference type="InterPro" id="IPR016181">
    <property type="entry name" value="Acyl_CoA_acyltransferase"/>
</dbReference>
<dbReference type="EMBL" id="LUKN01002548">
    <property type="protein sequence ID" value="OAQ98906.1"/>
    <property type="molecule type" value="Genomic_DNA"/>
</dbReference>